<dbReference type="AlphaFoldDB" id="A0A7R9AFR7"/>
<evidence type="ECO:0000256" key="5">
    <source>
        <dbReference type="ARBA" id="ARBA00023136"/>
    </source>
</evidence>
<dbReference type="OrthoDB" id="5800391at2759"/>
<evidence type="ECO:0008006" key="10">
    <source>
        <dbReference type="Google" id="ProtNLM"/>
    </source>
</evidence>
<dbReference type="EMBL" id="CAJPEV010005524">
    <property type="protein sequence ID" value="CAG0903241.1"/>
    <property type="molecule type" value="Genomic_DNA"/>
</dbReference>
<protein>
    <recommendedName>
        <fullName evidence="10">Gustatory receptor</fullName>
    </recommendedName>
</protein>
<keyword evidence="5 7" id="KW-0472">Membrane</keyword>
<evidence type="ECO:0000256" key="6">
    <source>
        <dbReference type="ARBA" id="ARBA00023170"/>
    </source>
</evidence>
<dbReference type="PANTHER" id="PTHR21143">
    <property type="entry name" value="INVERTEBRATE GUSTATORY RECEPTOR"/>
    <property type="match status" value="1"/>
</dbReference>
<feature type="transmembrane region" description="Helical" evidence="7">
    <location>
        <begin position="68"/>
        <end position="88"/>
    </location>
</feature>
<sequence>MEGERILRGFMNAVGYGSTIPGWDPWLRVYSAAWTVALLAHTTEGIKTFIDTIIQYLEVLKFHEKVSVIHSLSFYVIIFLLALVDLFVQRRLSSLIEEVRAVQDVALSIGFSANALKAVNSKLEVLGYQPDGSEGRILPLMELHCRICSFIDGIADAFKEIFILQVLFITLFLTFNVYIFAAKGFLYGLKQLGFRTSICICLLYFITLCGQRLKDQVSRTGEISRRIASRSTLDDASVRQLQLFLSGLACSPTRISASGFFAIDKQLFLSILAAVMTYLLVLVQFQTAGGTNQV</sequence>
<dbReference type="GO" id="GO:0030424">
    <property type="term" value="C:axon"/>
    <property type="evidence" value="ECO:0007669"/>
    <property type="project" value="TreeGrafter"/>
</dbReference>
<reference evidence="8" key="1">
    <citation type="submission" date="2020-11" db="EMBL/GenBank/DDBJ databases">
        <authorList>
            <person name="Tran Van P."/>
        </authorList>
    </citation>
    <scope>NUCLEOTIDE SEQUENCE</scope>
</reference>
<evidence type="ECO:0000313" key="8">
    <source>
        <dbReference type="EMBL" id="CAD7253242.1"/>
    </source>
</evidence>
<evidence type="ECO:0000256" key="3">
    <source>
        <dbReference type="ARBA" id="ARBA00022692"/>
    </source>
</evidence>
<organism evidence="8">
    <name type="scientific">Darwinula stevensoni</name>
    <dbReference type="NCBI Taxonomy" id="69355"/>
    <lineage>
        <taxon>Eukaryota</taxon>
        <taxon>Metazoa</taxon>
        <taxon>Ecdysozoa</taxon>
        <taxon>Arthropoda</taxon>
        <taxon>Crustacea</taxon>
        <taxon>Oligostraca</taxon>
        <taxon>Ostracoda</taxon>
        <taxon>Podocopa</taxon>
        <taxon>Podocopida</taxon>
        <taxon>Darwinulocopina</taxon>
        <taxon>Darwinuloidea</taxon>
        <taxon>Darwinulidae</taxon>
        <taxon>Darwinula</taxon>
    </lineage>
</organism>
<feature type="transmembrane region" description="Helical" evidence="7">
    <location>
        <begin position="161"/>
        <end position="180"/>
    </location>
</feature>
<dbReference type="InterPro" id="IPR013604">
    <property type="entry name" value="7TM_chemorcpt"/>
</dbReference>
<keyword evidence="6" id="KW-0675">Receptor</keyword>
<evidence type="ECO:0000256" key="4">
    <source>
        <dbReference type="ARBA" id="ARBA00022989"/>
    </source>
</evidence>
<evidence type="ECO:0000256" key="2">
    <source>
        <dbReference type="ARBA" id="ARBA00022475"/>
    </source>
</evidence>
<accession>A0A7R9AFR7</accession>
<dbReference type="GO" id="GO:0008049">
    <property type="term" value="P:male courtship behavior"/>
    <property type="evidence" value="ECO:0007669"/>
    <property type="project" value="TreeGrafter"/>
</dbReference>
<dbReference type="Proteomes" id="UP000677054">
    <property type="component" value="Unassembled WGS sequence"/>
</dbReference>
<dbReference type="GO" id="GO:0043025">
    <property type="term" value="C:neuronal cell body"/>
    <property type="evidence" value="ECO:0007669"/>
    <property type="project" value="TreeGrafter"/>
</dbReference>
<evidence type="ECO:0000313" key="9">
    <source>
        <dbReference type="Proteomes" id="UP000677054"/>
    </source>
</evidence>
<dbReference type="GO" id="GO:0050909">
    <property type="term" value="P:sensory perception of taste"/>
    <property type="evidence" value="ECO:0007669"/>
    <property type="project" value="InterPro"/>
</dbReference>
<evidence type="ECO:0000256" key="7">
    <source>
        <dbReference type="SAM" id="Phobius"/>
    </source>
</evidence>
<keyword evidence="2" id="KW-1003">Cell membrane</keyword>
<keyword evidence="4 7" id="KW-1133">Transmembrane helix</keyword>
<feature type="transmembrane region" description="Helical" evidence="7">
    <location>
        <begin position="192"/>
        <end position="210"/>
    </location>
</feature>
<evidence type="ECO:0000256" key="1">
    <source>
        <dbReference type="ARBA" id="ARBA00004651"/>
    </source>
</evidence>
<feature type="transmembrane region" description="Helical" evidence="7">
    <location>
        <begin position="267"/>
        <end position="285"/>
    </location>
</feature>
<keyword evidence="3 7" id="KW-0812">Transmembrane</keyword>
<dbReference type="EMBL" id="LR905041">
    <property type="protein sequence ID" value="CAD7253242.1"/>
    <property type="molecule type" value="Genomic_DNA"/>
</dbReference>
<name>A0A7R9AFR7_9CRUS</name>
<comment type="subcellular location">
    <subcellularLocation>
        <location evidence="1">Cell membrane</location>
        <topology evidence="1">Multi-pass membrane protein</topology>
    </subcellularLocation>
</comment>
<dbReference type="GO" id="GO:0005886">
    <property type="term" value="C:plasma membrane"/>
    <property type="evidence" value="ECO:0007669"/>
    <property type="project" value="UniProtKB-SubCell"/>
</dbReference>
<dbReference type="GO" id="GO:0007635">
    <property type="term" value="P:chemosensory behavior"/>
    <property type="evidence" value="ECO:0007669"/>
    <property type="project" value="TreeGrafter"/>
</dbReference>
<dbReference type="Pfam" id="PF08395">
    <property type="entry name" value="7tm_7"/>
    <property type="match status" value="1"/>
</dbReference>
<dbReference type="PANTHER" id="PTHR21143:SF133">
    <property type="entry name" value="GUSTATORY AND PHEROMONE RECEPTOR 32A-RELATED"/>
    <property type="match status" value="1"/>
</dbReference>
<dbReference type="GO" id="GO:0030425">
    <property type="term" value="C:dendrite"/>
    <property type="evidence" value="ECO:0007669"/>
    <property type="project" value="TreeGrafter"/>
</dbReference>
<proteinExistence type="predicted"/>
<keyword evidence="9" id="KW-1185">Reference proteome</keyword>
<gene>
    <name evidence="8" type="ORF">DSTB1V02_LOCUS12992</name>
</gene>